<organism evidence="1 2">
    <name type="scientific">Ezakiella coagulans</name>
    <dbReference type="NCBI Taxonomy" id="46507"/>
    <lineage>
        <taxon>Bacteria</taxon>
        <taxon>Bacillati</taxon>
        <taxon>Bacillota</taxon>
        <taxon>Tissierellia</taxon>
        <taxon>Ezakiella</taxon>
    </lineage>
</organism>
<dbReference type="RefSeq" id="WP_116480523.1">
    <property type="nucleotide sequence ID" value="NZ_QEKV01000011.1"/>
</dbReference>
<dbReference type="InterPro" id="IPR025234">
    <property type="entry name" value="YjzH-like"/>
</dbReference>
<comment type="caution">
    <text evidence="1">The sequence shown here is derived from an EMBL/GenBank/DDBJ whole genome shotgun (WGS) entry which is preliminary data.</text>
</comment>
<name>A0A2U1DN47_9FIRM</name>
<sequence>MFKYEFVEVPIKGGLRAGRTDTFEECKKIIAEKAEEGYELVQIVPVGNEKTGIGTLLNYTIVFKINK</sequence>
<dbReference type="EMBL" id="QEKV01000011">
    <property type="protein sequence ID" value="PVY89101.1"/>
    <property type="molecule type" value="Genomic_DNA"/>
</dbReference>
<reference evidence="1 2" key="1">
    <citation type="submission" date="2018-04" db="EMBL/GenBank/DDBJ databases">
        <title>Genomic Encyclopedia of Type Strains, Phase IV (KMG-IV): sequencing the most valuable type-strain genomes for metagenomic binning, comparative biology and taxonomic classification.</title>
        <authorList>
            <person name="Goeker M."/>
        </authorList>
    </citation>
    <scope>NUCLEOTIDE SEQUENCE [LARGE SCALE GENOMIC DNA]</scope>
    <source>
        <strain evidence="1 2">DSM 20705</strain>
    </source>
</reference>
<gene>
    <name evidence="1" type="ORF">C7381_11130</name>
</gene>
<accession>A0A2U1DN47</accession>
<keyword evidence="2" id="KW-1185">Reference proteome</keyword>
<proteinExistence type="predicted"/>
<dbReference type="AlphaFoldDB" id="A0A2U1DN47"/>
<dbReference type="Pfam" id="PF13783">
    <property type="entry name" value="DUF4177"/>
    <property type="match status" value="1"/>
</dbReference>
<protein>
    <submittedName>
        <fullName evidence="1">Uncharacterized protein DUF4177</fullName>
    </submittedName>
</protein>
<evidence type="ECO:0000313" key="2">
    <source>
        <dbReference type="Proteomes" id="UP000245793"/>
    </source>
</evidence>
<evidence type="ECO:0000313" key="1">
    <source>
        <dbReference type="EMBL" id="PVY89101.1"/>
    </source>
</evidence>
<dbReference type="Proteomes" id="UP000245793">
    <property type="component" value="Unassembled WGS sequence"/>
</dbReference>